<keyword evidence="4" id="KW-0560">Oxidoreductase</keyword>
<comment type="caution">
    <text evidence="11">The sequence shown here is derived from an EMBL/GenBank/DDBJ whole genome shotgun (WGS) entry which is preliminary data.</text>
</comment>
<keyword evidence="9" id="KW-1133">Transmembrane helix</keyword>
<evidence type="ECO:0000256" key="9">
    <source>
        <dbReference type="SAM" id="Phobius"/>
    </source>
</evidence>
<gene>
    <name evidence="11" type="ORF">DB88DRAFT_493880</name>
</gene>
<evidence type="ECO:0000256" key="3">
    <source>
        <dbReference type="ARBA" id="ARBA00022827"/>
    </source>
</evidence>
<dbReference type="EMBL" id="JAODAN010000007">
    <property type="protein sequence ID" value="KAK1923130.1"/>
    <property type="molecule type" value="Genomic_DNA"/>
</dbReference>
<proteinExistence type="inferred from homology"/>
<accession>A0AAD9CZ63</accession>
<keyword evidence="3" id="KW-0274">FAD</keyword>
<dbReference type="EC" id="1.1.99.2" evidence="7"/>
<keyword evidence="2" id="KW-0285">Flavoprotein</keyword>
<comment type="cofactor">
    <cofactor evidence="1">
        <name>FAD</name>
        <dbReference type="ChEBI" id="CHEBI:57692"/>
    </cofactor>
</comment>
<evidence type="ECO:0000259" key="10">
    <source>
        <dbReference type="Pfam" id="PF01266"/>
    </source>
</evidence>
<dbReference type="PANTHER" id="PTHR43104">
    <property type="entry name" value="L-2-HYDROXYGLUTARATE DEHYDROGENASE, MITOCHONDRIAL"/>
    <property type="match status" value="1"/>
</dbReference>
<keyword evidence="9" id="KW-0472">Membrane</keyword>
<dbReference type="Gene3D" id="3.50.50.60">
    <property type="entry name" value="FAD/NAD(P)-binding domain"/>
    <property type="match status" value="1"/>
</dbReference>
<dbReference type="Proteomes" id="UP001182556">
    <property type="component" value="Unassembled WGS sequence"/>
</dbReference>
<evidence type="ECO:0000256" key="7">
    <source>
        <dbReference type="ARBA" id="ARBA00038878"/>
    </source>
</evidence>
<evidence type="ECO:0000313" key="11">
    <source>
        <dbReference type="EMBL" id="KAK1923130.1"/>
    </source>
</evidence>
<feature type="transmembrane region" description="Helical" evidence="9">
    <location>
        <begin position="21"/>
        <end position="40"/>
    </location>
</feature>
<evidence type="ECO:0000256" key="2">
    <source>
        <dbReference type="ARBA" id="ARBA00022630"/>
    </source>
</evidence>
<dbReference type="InterPro" id="IPR036188">
    <property type="entry name" value="FAD/NAD-bd_sf"/>
</dbReference>
<keyword evidence="12" id="KW-1185">Reference proteome</keyword>
<dbReference type="PANTHER" id="PTHR43104:SF4">
    <property type="entry name" value="L-2-HYDROXYGLUTARATE DEHYDROGENASE, MITOCHONDRIAL"/>
    <property type="match status" value="1"/>
</dbReference>
<keyword evidence="9" id="KW-0812">Transmembrane</keyword>
<reference evidence="11" key="1">
    <citation type="submission" date="2023-02" db="EMBL/GenBank/DDBJ databases">
        <title>Identification and recombinant expression of a fungal hydrolase from Papiliotrema laurentii that hydrolyzes apple cutin and clears colloidal polyester polyurethane.</title>
        <authorList>
            <consortium name="DOE Joint Genome Institute"/>
            <person name="Roman V.A."/>
            <person name="Bojanowski C."/>
            <person name="Crable B.R."/>
            <person name="Wagner D.N."/>
            <person name="Hung C.S."/>
            <person name="Nadeau L.J."/>
            <person name="Schratz L."/>
            <person name="Haridas S."/>
            <person name="Pangilinan J."/>
            <person name="Lipzen A."/>
            <person name="Na H."/>
            <person name="Yan M."/>
            <person name="Ng V."/>
            <person name="Grigoriev I.V."/>
            <person name="Spatafora J.W."/>
            <person name="Barlow D."/>
            <person name="Biffinger J."/>
            <person name="Kelley-Loughnane N."/>
            <person name="Varaljay V.A."/>
            <person name="Crookes-Goodson W.J."/>
        </authorList>
    </citation>
    <scope>NUCLEOTIDE SEQUENCE</scope>
    <source>
        <strain evidence="11">5307AH</strain>
    </source>
</reference>
<evidence type="ECO:0000256" key="8">
    <source>
        <dbReference type="ARBA" id="ARBA00041137"/>
    </source>
</evidence>
<feature type="domain" description="FAD dependent oxidoreductase" evidence="10">
    <location>
        <begin position="22"/>
        <end position="441"/>
    </location>
</feature>
<organism evidence="11 12">
    <name type="scientific">Papiliotrema laurentii</name>
    <name type="common">Cryptococcus laurentii</name>
    <dbReference type="NCBI Taxonomy" id="5418"/>
    <lineage>
        <taxon>Eukaryota</taxon>
        <taxon>Fungi</taxon>
        <taxon>Dikarya</taxon>
        <taxon>Basidiomycota</taxon>
        <taxon>Agaricomycotina</taxon>
        <taxon>Tremellomycetes</taxon>
        <taxon>Tremellales</taxon>
        <taxon>Rhynchogastremaceae</taxon>
        <taxon>Papiliotrema</taxon>
    </lineage>
</organism>
<dbReference type="InterPro" id="IPR006076">
    <property type="entry name" value="FAD-dep_OxRdtase"/>
</dbReference>
<evidence type="ECO:0000313" key="12">
    <source>
        <dbReference type="Proteomes" id="UP001182556"/>
    </source>
</evidence>
<dbReference type="SUPFAM" id="SSF51905">
    <property type="entry name" value="FAD/NAD(P)-binding domain"/>
    <property type="match status" value="1"/>
</dbReference>
<evidence type="ECO:0000256" key="4">
    <source>
        <dbReference type="ARBA" id="ARBA00023002"/>
    </source>
</evidence>
<evidence type="ECO:0000256" key="6">
    <source>
        <dbReference type="ARBA" id="ARBA00037941"/>
    </source>
</evidence>
<comment type="catalytic activity">
    <reaction evidence="5">
        <text>(S)-2-hydroxyglutarate + A = 2-oxoglutarate + AH2</text>
        <dbReference type="Rhea" id="RHEA:21252"/>
        <dbReference type="ChEBI" id="CHEBI:13193"/>
        <dbReference type="ChEBI" id="CHEBI:16782"/>
        <dbReference type="ChEBI" id="CHEBI:16810"/>
        <dbReference type="ChEBI" id="CHEBI:17499"/>
        <dbReference type="EC" id="1.1.99.2"/>
    </reaction>
</comment>
<name>A0AAD9CZ63_PAPLA</name>
<comment type="similarity">
    <text evidence="6">Belongs to the L2HGDH family.</text>
</comment>
<dbReference type="Pfam" id="PF01266">
    <property type="entry name" value="DAO"/>
    <property type="match status" value="1"/>
</dbReference>
<evidence type="ECO:0000256" key="1">
    <source>
        <dbReference type="ARBA" id="ARBA00001974"/>
    </source>
</evidence>
<dbReference type="AlphaFoldDB" id="A0AAD9CZ63"/>
<protein>
    <recommendedName>
        <fullName evidence="8">L-2-hydroxyglutarate dehydrogenase, mitochondrial</fullName>
        <ecNumber evidence="7">1.1.99.2</ecNumber>
    </recommendedName>
</protein>
<dbReference type="Gene3D" id="3.30.9.10">
    <property type="entry name" value="D-Amino Acid Oxidase, subunit A, domain 2"/>
    <property type="match status" value="1"/>
</dbReference>
<dbReference type="GO" id="GO:0047545">
    <property type="term" value="F:(S)-2-hydroxyglutarate dehydrogenase activity"/>
    <property type="evidence" value="ECO:0007669"/>
    <property type="project" value="UniProtKB-EC"/>
</dbReference>
<evidence type="ECO:0000256" key="5">
    <source>
        <dbReference type="ARBA" id="ARBA00036066"/>
    </source>
</evidence>
<sequence>MATYASRIRALYPYKAPSTSVDHLVIGGGVVGLAVAAGLVNTCGSRTTFLVERRGLLGQETTARNSEVIHSGIYYPIGSLKSKLCIRGRDLLYDRCQKLGIDHKQTQKLIVATENYQVEYLDKLSTQTAHPSLSTGGESSPYVSNSQIPTYFLGRDETRELEPDLSPDIVGALLVTSTGIVDSQGLVDSLAREIEEEDYVGEAAVGYGKAKGVQRGEGVVVRGTRVVRIDREEKGRGWVVQLESNWEGKSEGEKGDVESVRADVVVNAAGLGSATLLEGIVPESEAYNIYPVKGNYMSYKGPGVSNVSRLIYPCPSRDLGSLGTHLTLDLSGNVKFGPDTENIGDARSSRENPDFWQVHLAPSSDRLASIAASVQSYLPGIDANLLEPDYSGIRPNILPPGSGFFDFLIRHSPDRLGLIEMGGFASPGLTSALAAGEYVSDKVRKEVWKEKASVEALAEGWE</sequence>